<evidence type="ECO:0000256" key="5">
    <source>
        <dbReference type="ARBA" id="ARBA00023085"/>
    </source>
</evidence>
<evidence type="ECO:0000313" key="11">
    <source>
        <dbReference type="Proteomes" id="UP000292082"/>
    </source>
</evidence>
<comment type="function">
    <text evidence="8">Involved in maceration and soft-rotting of plant tissue.</text>
</comment>
<dbReference type="UniPathway" id="UPA00545">
    <property type="reaction ID" value="UER00823"/>
</dbReference>
<keyword evidence="4 8" id="KW-0378">Hydrolase</keyword>
<dbReference type="PROSITE" id="PS00503">
    <property type="entry name" value="PECTINESTERASE_2"/>
    <property type="match status" value="1"/>
</dbReference>
<feature type="domain" description="Pectinesterase catalytic" evidence="9">
    <location>
        <begin position="88"/>
        <end position="324"/>
    </location>
</feature>
<comment type="subcellular location">
    <subcellularLocation>
        <location evidence="8">Secreted</location>
    </subcellularLocation>
</comment>
<comment type="similarity">
    <text evidence="2">Belongs to the pectinesterase family.</text>
</comment>
<sequence length="357" mass="38458">MSGTHDPVGPRNLWPLSYKSCLKRWSPHSPTSRALIMGARIALLLLLPLIPGGLALRKPPPGAITIGKGGQYVNLSSALQDTSSLEYFVFEGTYTDTAVITRDHVRIYGQTNIPDSYLGNTVTITNNIPASQAGSNDKSGTVQVHAANVSLYNLNIANTYGKPVVQAQAIALSVQGGQFGGYGLKISGDQDTLLANVGTQYYANSLIEGAVDFIFGQHASIWITHSVIHTIADGNITASGRGSDDAFWYVIDHSTILGNGTQTYLGRPWGAFARVVYQHSWLPKSVPAVGWAEWHPDDERISNVTFAEYANIGPGAAKPGQRANFSTQLTSPISIHTVLNTTSWIDPAFLHRDSPFP</sequence>
<dbReference type="Proteomes" id="UP000292082">
    <property type="component" value="Unassembled WGS sequence"/>
</dbReference>
<dbReference type="InterPro" id="IPR012334">
    <property type="entry name" value="Pectin_lyas_fold"/>
</dbReference>
<dbReference type="GO" id="GO:0030599">
    <property type="term" value="F:pectinesterase activity"/>
    <property type="evidence" value="ECO:0007669"/>
    <property type="project" value="UniProtKB-UniRule"/>
</dbReference>
<dbReference type="SUPFAM" id="SSF51126">
    <property type="entry name" value="Pectin lyase-like"/>
    <property type="match status" value="1"/>
</dbReference>
<dbReference type="EC" id="3.1.1.11" evidence="3 8"/>
<dbReference type="AlphaFoldDB" id="A0A4Q9Q9F6"/>
<dbReference type="PANTHER" id="PTHR31321:SF57">
    <property type="entry name" value="PECTINESTERASE 53-RELATED"/>
    <property type="match status" value="1"/>
</dbReference>
<keyword evidence="5 8" id="KW-0063">Aspartyl esterase</keyword>
<protein>
    <recommendedName>
        <fullName evidence="3 8">Pectinesterase</fullName>
        <ecNumber evidence="3 8">3.1.1.11</ecNumber>
    </recommendedName>
</protein>
<evidence type="ECO:0000256" key="3">
    <source>
        <dbReference type="ARBA" id="ARBA00013229"/>
    </source>
</evidence>
<keyword evidence="11" id="KW-1185">Reference proteome</keyword>
<dbReference type="InterPro" id="IPR000070">
    <property type="entry name" value="Pectinesterase_cat"/>
</dbReference>
<dbReference type="PANTHER" id="PTHR31321">
    <property type="entry name" value="ACYL-COA THIOESTER HYDROLASE YBHC-RELATED"/>
    <property type="match status" value="1"/>
</dbReference>
<gene>
    <name evidence="10" type="ORF">BD310DRAFT_915707</name>
</gene>
<dbReference type="STRING" id="114155.A0A4Q9Q9F6"/>
<dbReference type="GO" id="GO:0042545">
    <property type="term" value="P:cell wall modification"/>
    <property type="evidence" value="ECO:0007669"/>
    <property type="project" value="UniProtKB-UniRule"/>
</dbReference>
<evidence type="ECO:0000256" key="4">
    <source>
        <dbReference type="ARBA" id="ARBA00022801"/>
    </source>
</evidence>
<organism evidence="10 11">
    <name type="scientific">Dichomitus squalens</name>
    <dbReference type="NCBI Taxonomy" id="114155"/>
    <lineage>
        <taxon>Eukaryota</taxon>
        <taxon>Fungi</taxon>
        <taxon>Dikarya</taxon>
        <taxon>Basidiomycota</taxon>
        <taxon>Agaricomycotina</taxon>
        <taxon>Agaricomycetes</taxon>
        <taxon>Polyporales</taxon>
        <taxon>Polyporaceae</taxon>
        <taxon>Dichomitus</taxon>
    </lineage>
</organism>
<dbReference type="GO" id="GO:0005576">
    <property type="term" value="C:extracellular region"/>
    <property type="evidence" value="ECO:0007669"/>
    <property type="project" value="UniProtKB-SubCell"/>
</dbReference>
<name>A0A4Q9Q9F6_9APHY</name>
<evidence type="ECO:0000259" key="9">
    <source>
        <dbReference type="Pfam" id="PF01095"/>
    </source>
</evidence>
<evidence type="ECO:0000256" key="2">
    <source>
        <dbReference type="ARBA" id="ARBA00008891"/>
    </source>
</evidence>
<keyword evidence="8" id="KW-0964">Secreted</keyword>
<dbReference type="Pfam" id="PF01095">
    <property type="entry name" value="Pectinesterase"/>
    <property type="match status" value="1"/>
</dbReference>
<dbReference type="EMBL" id="ML145088">
    <property type="protein sequence ID" value="TBU63681.1"/>
    <property type="molecule type" value="Genomic_DNA"/>
</dbReference>
<comment type="catalytic activity">
    <reaction evidence="6 8">
        <text>[(1-&gt;4)-alpha-D-galacturonosyl methyl ester](n) + n H2O = [(1-&gt;4)-alpha-D-galacturonosyl](n) + n methanol + n H(+)</text>
        <dbReference type="Rhea" id="RHEA:22380"/>
        <dbReference type="Rhea" id="RHEA-COMP:14570"/>
        <dbReference type="Rhea" id="RHEA-COMP:14573"/>
        <dbReference type="ChEBI" id="CHEBI:15377"/>
        <dbReference type="ChEBI" id="CHEBI:15378"/>
        <dbReference type="ChEBI" id="CHEBI:17790"/>
        <dbReference type="ChEBI" id="CHEBI:140522"/>
        <dbReference type="ChEBI" id="CHEBI:140523"/>
        <dbReference type="EC" id="3.1.1.11"/>
    </reaction>
</comment>
<dbReference type="InterPro" id="IPR011050">
    <property type="entry name" value="Pectin_lyase_fold/virulence"/>
</dbReference>
<dbReference type="GO" id="GO:0016829">
    <property type="term" value="F:lyase activity"/>
    <property type="evidence" value="ECO:0007669"/>
    <property type="project" value="UniProtKB-KW"/>
</dbReference>
<evidence type="ECO:0000313" key="10">
    <source>
        <dbReference type="EMBL" id="TBU63681.1"/>
    </source>
</evidence>
<keyword evidence="8" id="KW-0961">Cell wall biogenesis/degradation</keyword>
<comment type="pathway">
    <text evidence="1 8">Glycan metabolism; pectin degradation; 2-dehydro-3-deoxy-D-gluconate from pectin: step 1/5.</text>
</comment>
<dbReference type="InterPro" id="IPR033131">
    <property type="entry name" value="Pectinesterase_Asp_AS"/>
</dbReference>
<evidence type="ECO:0000256" key="7">
    <source>
        <dbReference type="PROSITE-ProRule" id="PRU10040"/>
    </source>
</evidence>
<proteinExistence type="inferred from homology"/>
<dbReference type="Gene3D" id="2.160.20.10">
    <property type="entry name" value="Single-stranded right-handed beta-helix, Pectin lyase-like"/>
    <property type="match status" value="1"/>
</dbReference>
<feature type="active site" evidence="7">
    <location>
        <position position="212"/>
    </location>
</feature>
<accession>A0A4Q9Q9F6</accession>
<keyword evidence="10" id="KW-0456">Lyase</keyword>
<dbReference type="GO" id="GO:0045490">
    <property type="term" value="P:pectin catabolic process"/>
    <property type="evidence" value="ECO:0007669"/>
    <property type="project" value="UniProtKB-UniRule"/>
</dbReference>
<evidence type="ECO:0000256" key="8">
    <source>
        <dbReference type="RuleBase" id="RU000589"/>
    </source>
</evidence>
<reference evidence="10 11" key="1">
    <citation type="submission" date="2019-01" db="EMBL/GenBank/DDBJ databases">
        <title>Draft genome sequences of three monokaryotic isolates of the white-rot basidiomycete fungus Dichomitus squalens.</title>
        <authorList>
            <consortium name="DOE Joint Genome Institute"/>
            <person name="Lopez S.C."/>
            <person name="Andreopoulos B."/>
            <person name="Pangilinan J."/>
            <person name="Lipzen A."/>
            <person name="Riley R."/>
            <person name="Ahrendt S."/>
            <person name="Ng V."/>
            <person name="Barry K."/>
            <person name="Daum C."/>
            <person name="Grigoriev I.V."/>
            <person name="Hilden K.S."/>
            <person name="Makela M.R."/>
            <person name="de Vries R.P."/>
        </authorList>
    </citation>
    <scope>NUCLEOTIDE SEQUENCE [LARGE SCALE GENOMIC DNA]</scope>
    <source>
        <strain evidence="10 11">CBS 464.89</strain>
    </source>
</reference>
<evidence type="ECO:0000256" key="1">
    <source>
        <dbReference type="ARBA" id="ARBA00005184"/>
    </source>
</evidence>
<evidence type="ECO:0000256" key="6">
    <source>
        <dbReference type="ARBA" id="ARBA00047928"/>
    </source>
</evidence>